<comment type="caution">
    <text evidence="3">The sequence shown here is derived from an EMBL/GenBank/DDBJ whole genome shotgun (WGS) entry which is preliminary data.</text>
</comment>
<dbReference type="RefSeq" id="XP_018228214.1">
    <property type="nucleotide sequence ID" value="XM_018375608.1"/>
</dbReference>
<dbReference type="PANTHER" id="PTHR46370:SF1">
    <property type="entry name" value="GPALPP MOTIFS-CONTAINING PROTEIN 1"/>
    <property type="match status" value="1"/>
</dbReference>
<dbReference type="OrthoDB" id="73491at2759"/>
<dbReference type="GeneID" id="28941863"/>
<gene>
    <name evidence="3" type="ORF">T551_03345</name>
</gene>
<dbReference type="PANTHER" id="PTHR46370">
    <property type="entry name" value="GPALPP MOTIFS-CONTAINING PROTEIN 1"/>
    <property type="match status" value="1"/>
</dbReference>
<feature type="compositionally biased region" description="Basic and acidic residues" evidence="1">
    <location>
        <begin position="42"/>
        <end position="56"/>
    </location>
</feature>
<dbReference type="EMBL" id="LFWA01000016">
    <property type="protein sequence ID" value="KTW26883.1"/>
    <property type="molecule type" value="Genomic_DNA"/>
</dbReference>
<accession>A0A0W4ZEU0</accession>
<name>A0A0W4ZEU0_PNEJ7</name>
<dbReference type="Pfam" id="PF12572">
    <property type="entry name" value="DUF3752"/>
    <property type="match status" value="1"/>
</dbReference>
<dbReference type="InterPro" id="IPR046331">
    <property type="entry name" value="GPAM1-like"/>
</dbReference>
<evidence type="ECO:0000313" key="3">
    <source>
        <dbReference type="EMBL" id="KTW26883.1"/>
    </source>
</evidence>
<evidence type="ECO:0000256" key="1">
    <source>
        <dbReference type="SAM" id="MobiDB-lite"/>
    </source>
</evidence>
<proteinExistence type="predicted"/>
<protein>
    <recommendedName>
        <fullName evidence="2">DUF3752 domain-containing protein</fullName>
    </recommendedName>
</protein>
<reference evidence="4" key="1">
    <citation type="journal article" date="2016" name="Nat. Commun.">
        <title>Genome analysis of three Pneumocystis species reveals adaptation mechanisms to life exclusively in mammalian hosts.</title>
        <authorList>
            <person name="Ma L."/>
            <person name="Chen Z."/>
            <person name="Huang D.W."/>
            <person name="Kutty G."/>
            <person name="Ishihara M."/>
            <person name="Wang H."/>
            <person name="Abouelleil A."/>
            <person name="Bishop L."/>
            <person name="Davey E."/>
            <person name="Deng R."/>
            <person name="Deng X."/>
            <person name="Fan L."/>
            <person name="Fantoni G."/>
            <person name="Fitzgerald M."/>
            <person name="Gogineni E."/>
            <person name="Goldberg J.M."/>
            <person name="Handley G."/>
            <person name="Hu X."/>
            <person name="Huber C."/>
            <person name="Jiao X."/>
            <person name="Jones K."/>
            <person name="Levin J.Z."/>
            <person name="Liu Y."/>
            <person name="Macdonald P."/>
            <person name="Melnikov A."/>
            <person name="Raley C."/>
            <person name="Sassi M."/>
            <person name="Sherman B.T."/>
            <person name="Song X."/>
            <person name="Sykes S."/>
            <person name="Tran B."/>
            <person name="Walsh L."/>
            <person name="Xia Y."/>
            <person name="Yang J."/>
            <person name="Young S."/>
            <person name="Zeng Q."/>
            <person name="Zheng X."/>
            <person name="Stephens R."/>
            <person name="Nusbaum C."/>
            <person name="Birren B.W."/>
            <person name="Azadi P."/>
            <person name="Lempicki R.A."/>
            <person name="Cuomo C.A."/>
            <person name="Kovacs J.A."/>
        </authorList>
    </citation>
    <scope>NUCLEOTIDE SEQUENCE [LARGE SCALE GENOMIC DNA]</scope>
    <source>
        <strain evidence="4">RU7</strain>
    </source>
</reference>
<dbReference type="Proteomes" id="UP000053447">
    <property type="component" value="Unassembled WGS sequence"/>
</dbReference>
<feature type="domain" description="DUF3752" evidence="2">
    <location>
        <begin position="139"/>
        <end position="278"/>
    </location>
</feature>
<organism evidence="3 4">
    <name type="scientific">Pneumocystis jirovecii (strain RU7)</name>
    <name type="common">Human pneumocystis pneumonia agent</name>
    <dbReference type="NCBI Taxonomy" id="1408657"/>
    <lineage>
        <taxon>Eukaryota</taxon>
        <taxon>Fungi</taxon>
        <taxon>Dikarya</taxon>
        <taxon>Ascomycota</taxon>
        <taxon>Taphrinomycotina</taxon>
        <taxon>Pneumocystomycetes</taxon>
        <taxon>Pneumocystaceae</taxon>
        <taxon>Pneumocystis</taxon>
    </lineage>
</organism>
<feature type="region of interest" description="Disordered" evidence="1">
    <location>
        <begin position="40"/>
        <end position="66"/>
    </location>
</feature>
<evidence type="ECO:0000313" key="4">
    <source>
        <dbReference type="Proteomes" id="UP000053447"/>
    </source>
</evidence>
<sequence length="284" mass="32847">MIGPASPPKTYKKHKNSTIDSSLFTNDKLSYCVTGPSFSEFSEEKKENNIQNREIENSNEMPNKSKRLIGPVLDFKETENDDNEIGPHLSDFTDSVSYEEKKQKKAAEFEEIEKKRLNQISEIPIISQEKKRDDWMIIPPSRSDLNSRIGISLKSRTFNTEKSARLNDFGVQDINLWTESYEDKQKRLKQEAMGIKKPMHQDAKSKKDLNTIFNTEKQKLNHGAKRPSLYDMHLKVSKESTDDPSKRMFDYEKDIGENSLTFSKKLKIINLSKDMSRFSSGSYL</sequence>
<dbReference type="AlphaFoldDB" id="A0A0W4ZEU0"/>
<keyword evidence="4" id="KW-1185">Reference proteome</keyword>
<dbReference type="VEuPathDB" id="FungiDB:T551_03345"/>
<evidence type="ECO:0000259" key="2">
    <source>
        <dbReference type="Pfam" id="PF12572"/>
    </source>
</evidence>
<dbReference type="InterPro" id="IPR022226">
    <property type="entry name" value="DUF3752"/>
</dbReference>